<gene>
    <name evidence="11" type="ORF">BAUCODRAFT_230725</name>
</gene>
<organism evidence="11 12">
    <name type="scientific">Baudoinia panamericana (strain UAMH 10762)</name>
    <name type="common">Angels' share fungus</name>
    <name type="synonym">Baudoinia compniacensis (strain UAMH 10762)</name>
    <dbReference type="NCBI Taxonomy" id="717646"/>
    <lineage>
        <taxon>Eukaryota</taxon>
        <taxon>Fungi</taxon>
        <taxon>Dikarya</taxon>
        <taxon>Ascomycota</taxon>
        <taxon>Pezizomycotina</taxon>
        <taxon>Dothideomycetes</taxon>
        <taxon>Dothideomycetidae</taxon>
        <taxon>Mycosphaerellales</taxon>
        <taxon>Teratosphaeriaceae</taxon>
        <taxon>Baudoinia</taxon>
    </lineage>
</organism>
<dbReference type="RefSeq" id="XP_007679464.1">
    <property type="nucleotide sequence ID" value="XM_007681274.1"/>
</dbReference>
<dbReference type="EMBL" id="KB445560">
    <property type="protein sequence ID" value="EMC93193.1"/>
    <property type="molecule type" value="Genomic_DNA"/>
</dbReference>
<dbReference type="OrthoDB" id="3012298at2759"/>
<dbReference type="EC" id="3.2.1.14" evidence="2"/>
<evidence type="ECO:0000256" key="9">
    <source>
        <dbReference type="RuleBase" id="RU004453"/>
    </source>
</evidence>
<keyword evidence="4" id="KW-0146">Chitin degradation</keyword>
<evidence type="ECO:0000313" key="12">
    <source>
        <dbReference type="Proteomes" id="UP000011761"/>
    </source>
</evidence>
<dbReference type="GeneID" id="19109987"/>
<keyword evidence="5" id="KW-0119">Carbohydrate metabolism</keyword>
<proteinExistence type="inferred from homology"/>
<feature type="domain" description="GH18" evidence="10">
    <location>
        <begin position="9"/>
        <end position="302"/>
    </location>
</feature>
<dbReference type="HOGENOM" id="CLU_060983_1_0_1"/>
<evidence type="ECO:0000256" key="7">
    <source>
        <dbReference type="ARBA" id="ARBA00023326"/>
    </source>
</evidence>
<sequence>MRRDAYSVPRMVNYVQTFHDVNGNPLDLTQLLTQNTQITHVNLAALHVTGTVGELNLNDNGINDTYWDTMWSNVTTLQNGGIKVLMMIGGAAQGSYKTLCGSSVPATVQMDYYGPLRDSLRYHNLDGVDLDIEESVDVSCALALLKQFDADFGDDFIMTMAPVAACMIPSYQNNGLSGFSYFTLDSEATDSNRPNGKLVNWYNAQFYNGWGDASTQVFYNNIISEGGWSPDRIVMGVLDSSNDGGSGFVGLSTLQGVIQQLRANYDNFGCAVGWEYWDAGTSDGLDYPWQWVQEISKSIFGASNGTPKNTTSEPLPNPPAPFQALTDELVDLGAAYLQAVWALNITNGDLLAAEQLLNLTSVLDVLDVGII</sequence>
<keyword evidence="3 8" id="KW-0378">Hydrolase</keyword>
<accession>M2MNZ9</accession>
<evidence type="ECO:0000256" key="5">
    <source>
        <dbReference type="ARBA" id="ARBA00023277"/>
    </source>
</evidence>
<dbReference type="GO" id="GO:0005576">
    <property type="term" value="C:extracellular region"/>
    <property type="evidence" value="ECO:0007669"/>
    <property type="project" value="TreeGrafter"/>
</dbReference>
<reference evidence="11 12" key="1">
    <citation type="journal article" date="2012" name="PLoS Pathog.">
        <title>Diverse lifestyles and strategies of plant pathogenesis encoded in the genomes of eighteen Dothideomycetes fungi.</title>
        <authorList>
            <person name="Ohm R.A."/>
            <person name="Feau N."/>
            <person name="Henrissat B."/>
            <person name="Schoch C.L."/>
            <person name="Horwitz B.A."/>
            <person name="Barry K.W."/>
            <person name="Condon B.J."/>
            <person name="Copeland A.C."/>
            <person name="Dhillon B."/>
            <person name="Glaser F."/>
            <person name="Hesse C.N."/>
            <person name="Kosti I."/>
            <person name="LaButti K."/>
            <person name="Lindquist E.A."/>
            <person name="Lucas S."/>
            <person name="Salamov A.A."/>
            <person name="Bradshaw R.E."/>
            <person name="Ciuffetti L."/>
            <person name="Hamelin R.C."/>
            <person name="Kema G.H.J."/>
            <person name="Lawrence C."/>
            <person name="Scott J.A."/>
            <person name="Spatafora J.W."/>
            <person name="Turgeon B.G."/>
            <person name="de Wit P.J.G.M."/>
            <person name="Zhong S."/>
            <person name="Goodwin S.B."/>
            <person name="Grigoriev I.V."/>
        </authorList>
    </citation>
    <scope>NUCLEOTIDE SEQUENCE [LARGE SCALE GENOMIC DNA]</scope>
    <source>
        <strain evidence="11 12">UAMH 10762</strain>
    </source>
</reference>
<evidence type="ECO:0000256" key="1">
    <source>
        <dbReference type="ARBA" id="ARBA00000822"/>
    </source>
</evidence>
<dbReference type="eggNOG" id="ENOG502RK0Z">
    <property type="taxonomic scope" value="Eukaryota"/>
</dbReference>
<dbReference type="PROSITE" id="PS01095">
    <property type="entry name" value="GH18_1"/>
    <property type="match status" value="1"/>
</dbReference>
<dbReference type="InterPro" id="IPR001579">
    <property type="entry name" value="Glyco_hydro_18_chit_AS"/>
</dbReference>
<dbReference type="GO" id="GO:0000272">
    <property type="term" value="P:polysaccharide catabolic process"/>
    <property type="evidence" value="ECO:0007669"/>
    <property type="project" value="UniProtKB-KW"/>
</dbReference>
<keyword evidence="12" id="KW-1185">Reference proteome</keyword>
<dbReference type="AlphaFoldDB" id="M2MNZ9"/>
<dbReference type="Pfam" id="PF00704">
    <property type="entry name" value="Glyco_hydro_18"/>
    <property type="match status" value="1"/>
</dbReference>
<dbReference type="PANTHER" id="PTHR45708:SF60">
    <property type="entry name" value="III CHITINASE, PUTATIVE (AFU_ORTHOLOGUE AFUA_5G03850)-RELATED"/>
    <property type="match status" value="1"/>
</dbReference>
<comment type="catalytic activity">
    <reaction evidence="1">
        <text>Random endo-hydrolysis of N-acetyl-beta-D-glucosaminide (1-&gt;4)-beta-linkages in chitin and chitodextrins.</text>
        <dbReference type="EC" id="3.2.1.14"/>
    </reaction>
</comment>
<evidence type="ECO:0000256" key="8">
    <source>
        <dbReference type="RuleBase" id="RU000489"/>
    </source>
</evidence>
<keyword evidence="6 8" id="KW-0326">Glycosidase</keyword>
<dbReference type="OMA" id="QNTRATH"/>
<dbReference type="Gene3D" id="3.20.20.80">
    <property type="entry name" value="Glycosidases"/>
    <property type="match status" value="1"/>
</dbReference>
<evidence type="ECO:0000313" key="11">
    <source>
        <dbReference type="EMBL" id="EMC93193.1"/>
    </source>
</evidence>
<comment type="similarity">
    <text evidence="9">Belongs to the glycosyl hydrolase 18 family.</text>
</comment>
<name>M2MNZ9_BAUPA</name>
<evidence type="ECO:0000256" key="6">
    <source>
        <dbReference type="ARBA" id="ARBA00023295"/>
    </source>
</evidence>
<dbReference type="GO" id="GO:0008843">
    <property type="term" value="F:endochitinase activity"/>
    <property type="evidence" value="ECO:0007669"/>
    <property type="project" value="UniProtKB-EC"/>
</dbReference>
<evidence type="ECO:0000256" key="4">
    <source>
        <dbReference type="ARBA" id="ARBA00023024"/>
    </source>
</evidence>
<dbReference type="InterPro" id="IPR001223">
    <property type="entry name" value="Glyco_hydro18_cat"/>
</dbReference>
<dbReference type="Proteomes" id="UP000011761">
    <property type="component" value="Unassembled WGS sequence"/>
</dbReference>
<dbReference type="InterPro" id="IPR050542">
    <property type="entry name" value="Glycosyl_Hydrlase18_Chitinase"/>
</dbReference>
<dbReference type="InterPro" id="IPR017853">
    <property type="entry name" value="GH"/>
</dbReference>
<dbReference type="PANTHER" id="PTHR45708">
    <property type="entry name" value="ENDOCHITINASE"/>
    <property type="match status" value="1"/>
</dbReference>
<dbReference type="KEGG" id="bcom:BAUCODRAFT_230725"/>
<evidence type="ECO:0000259" key="10">
    <source>
        <dbReference type="PROSITE" id="PS51910"/>
    </source>
</evidence>
<protein>
    <recommendedName>
        <fullName evidence="2">chitinase</fullName>
        <ecNumber evidence="2">3.2.1.14</ecNumber>
    </recommendedName>
</protein>
<dbReference type="PROSITE" id="PS51910">
    <property type="entry name" value="GH18_2"/>
    <property type="match status" value="1"/>
</dbReference>
<evidence type="ECO:0000256" key="3">
    <source>
        <dbReference type="ARBA" id="ARBA00022801"/>
    </source>
</evidence>
<keyword evidence="7" id="KW-0624">Polysaccharide degradation</keyword>
<evidence type="ECO:0000256" key="2">
    <source>
        <dbReference type="ARBA" id="ARBA00012729"/>
    </source>
</evidence>
<dbReference type="GO" id="GO:0006032">
    <property type="term" value="P:chitin catabolic process"/>
    <property type="evidence" value="ECO:0007669"/>
    <property type="project" value="UniProtKB-KW"/>
</dbReference>
<dbReference type="SUPFAM" id="SSF51445">
    <property type="entry name" value="(Trans)glycosidases"/>
    <property type="match status" value="1"/>
</dbReference>